<dbReference type="SUPFAM" id="SSF55347">
    <property type="entry name" value="Glyceraldehyde-3-phosphate dehydrogenase-like, C-terminal domain"/>
    <property type="match status" value="1"/>
</dbReference>
<keyword evidence="4" id="KW-1185">Reference proteome</keyword>
<dbReference type="EMBL" id="CP019791">
    <property type="protein sequence ID" value="AQT66975.1"/>
    <property type="molecule type" value="Genomic_DNA"/>
</dbReference>
<sequence length="425" mass="47133" precursor="true">MERNISTPRSFSRRDFIKATSAVSLAAVAGPASVFAAGEEKIRVGVIGCGGRGTGATIDCLRADPAVEVVAMGDLFQDRLDGSLRRLKKDFADRVKVTPETMFTGFDNYKKVCAIEEVDLIVTAAPPHFRPIHLEECVRQGKHVFMEKPVCVDAVGARKVIEASKQAKAKKLGIVAGTQRRHQASYIEAMKRIHDGAIGEIVGGQCYWNMGGLWVKEKKPEWSEMEWQCRNWLYFTWLSGDHIVEQHVHNIDVINWAMGGPPKKAMGMGGREVRTEDKYGNIFDHFAIEFEYDNGARVMSMCRQTPNTATRVSERLVGTKGVSDPRQWISGENEWRFSGEAKNPYVVEHADLIASIRAGEPLNEGQRVAESCLTAIMGRMSAYTGKALSWKWLVNASKLDLSPEAYEFGPVETRPAATPGKTPLI</sequence>
<dbReference type="InterPro" id="IPR036291">
    <property type="entry name" value="NAD(P)-bd_dom_sf"/>
</dbReference>
<dbReference type="PANTHER" id="PTHR43818:SF5">
    <property type="entry name" value="OXIDOREDUCTASE FAMILY PROTEIN"/>
    <property type="match status" value="1"/>
</dbReference>
<reference evidence="4" key="1">
    <citation type="submission" date="2017-02" db="EMBL/GenBank/DDBJ databases">
        <title>Comparative genomics and description of representatives of a novel lineage of planctomycetes thriving in anoxic sediments.</title>
        <authorList>
            <person name="Spring S."/>
            <person name="Bunk B."/>
            <person name="Sproer C."/>
        </authorList>
    </citation>
    <scope>NUCLEOTIDE SEQUENCE [LARGE SCALE GENOMIC DNA]</scope>
    <source>
        <strain evidence="4">ST-NAGAB-D1</strain>
    </source>
</reference>
<accession>A0A1U9NGP1</accession>
<gene>
    <name evidence="3" type="primary">yvaA_1</name>
    <name evidence="3" type="ORF">STSP2_00113</name>
</gene>
<dbReference type="Pfam" id="PF22725">
    <property type="entry name" value="GFO_IDH_MocA_C3"/>
    <property type="match status" value="1"/>
</dbReference>
<dbReference type="InterPro" id="IPR006311">
    <property type="entry name" value="TAT_signal"/>
</dbReference>
<feature type="domain" description="GFO/IDH/MocA-like oxidoreductase" evidence="2">
    <location>
        <begin position="188"/>
        <end position="321"/>
    </location>
</feature>
<dbReference type="SUPFAM" id="SSF51735">
    <property type="entry name" value="NAD(P)-binding Rossmann-fold domains"/>
    <property type="match status" value="1"/>
</dbReference>
<evidence type="ECO:0000313" key="3">
    <source>
        <dbReference type="EMBL" id="AQT66975.1"/>
    </source>
</evidence>
<evidence type="ECO:0000313" key="4">
    <source>
        <dbReference type="Proteomes" id="UP000189674"/>
    </source>
</evidence>
<dbReference type="InterPro" id="IPR000683">
    <property type="entry name" value="Gfo/Idh/MocA-like_OxRdtase_N"/>
</dbReference>
<dbReference type="Pfam" id="PF01408">
    <property type="entry name" value="GFO_IDH_MocA"/>
    <property type="match status" value="1"/>
</dbReference>
<dbReference type="GO" id="GO:0000166">
    <property type="term" value="F:nucleotide binding"/>
    <property type="evidence" value="ECO:0007669"/>
    <property type="project" value="InterPro"/>
</dbReference>
<dbReference type="NCBIfam" id="TIGR01409">
    <property type="entry name" value="TAT_signal_seq"/>
    <property type="match status" value="1"/>
</dbReference>
<dbReference type="PANTHER" id="PTHR43818">
    <property type="entry name" value="BCDNA.GH03377"/>
    <property type="match status" value="1"/>
</dbReference>
<dbReference type="InterPro" id="IPR050463">
    <property type="entry name" value="Gfo/Idh/MocA_oxidrdct_glycsds"/>
</dbReference>
<dbReference type="InterPro" id="IPR019546">
    <property type="entry name" value="TAT_signal_bac_arc"/>
</dbReference>
<evidence type="ECO:0000259" key="2">
    <source>
        <dbReference type="Pfam" id="PF22725"/>
    </source>
</evidence>
<dbReference type="KEGG" id="alus:STSP2_00113"/>
<dbReference type="EC" id="1.-.-.-" evidence="3"/>
<dbReference type="InterPro" id="IPR055170">
    <property type="entry name" value="GFO_IDH_MocA-like_dom"/>
</dbReference>
<proteinExistence type="predicted"/>
<feature type="domain" description="Gfo/Idh/MocA-like oxidoreductase N-terminal" evidence="1">
    <location>
        <begin position="42"/>
        <end position="169"/>
    </location>
</feature>
<dbReference type="PROSITE" id="PS51318">
    <property type="entry name" value="TAT"/>
    <property type="match status" value="1"/>
</dbReference>
<dbReference type="GO" id="GO:0016491">
    <property type="term" value="F:oxidoreductase activity"/>
    <property type="evidence" value="ECO:0007669"/>
    <property type="project" value="UniProtKB-KW"/>
</dbReference>
<dbReference type="Gene3D" id="3.40.50.720">
    <property type="entry name" value="NAD(P)-binding Rossmann-like Domain"/>
    <property type="match status" value="1"/>
</dbReference>
<organism evidence="3 4">
    <name type="scientific">Anaerohalosphaera lusitana</name>
    <dbReference type="NCBI Taxonomy" id="1936003"/>
    <lineage>
        <taxon>Bacteria</taxon>
        <taxon>Pseudomonadati</taxon>
        <taxon>Planctomycetota</taxon>
        <taxon>Phycisphaerae</taxon>
        <taxon>Sedimentisphaerales</taxon>
        <taxon>Anaerohalosphaeraceae</taxon>
        <taxon>Anaerohalosphaera</taxon>
    </lineage>
</organism>
<name>A0A1U9NGP1_9BACT</name>
<protein>
    <submittedName>
        <fullName evidence="3">Putative oxidoreductase YvaA</fullName>
        <ecNumber evidence="3">1.-.-.-</ecNumber>
    </submittedName>
</protein>
<keyword evidence="3" id="KW-0560">Oxidoreductase</keyword>
<dbReference type="Proteomes" id="UP000189674">
    <property type="component" value="Chromosome"/>
</dbReference>
<dbReference type="STRING" id="1936003.STSP2_00113"/>
<dbReference type="RefSeq" id="WP_146658848.1">
    <property type="nucleotide sequence ID" value="NZ_CP019791.1"/>
</dbReference>
<dbReference type="AlphaFoldDB" id="A0A1U9NGP1"/>
<dbReference type="Gene3D" id="3.30.360.10">
    <property type="entry name" value="Dihydrodipicolinate Reductase, domain 2"/>
    <property type="match status" value="1"/>
</dbReference>
<evidence type="ECO:0000259" key="1">
    <source>
        <dbReference type="Pfam" id="PF01408"/>
    </source>
</evidence>
<dbReference type="OrthoDB" id="253515at2"/>